<dbReference type="Proteomes" id="UP000001739">
    <property type="component" value="Plasmid pBPHYT01"/>
</dbReference>
<evidence type="ECO:0000313" key="3">
    <source>
        <dbReference type="Proteomes" id="UP000001739"/>
    </source>
</evidence>
<keyword evidence="2" id="KW-0614">Plasmid</keyword>
<organism evidence="2 3">
    <name type="scientific">Paraburkholderia phytofirmans (strain DSM 17436 / LMG 22146 / PsJN)</name>
    <name type="common">Burkholderia phytofirmans</name>
    <dbReference type="NCBI Taxonomy" id="398527"/>
    <lineage>
        <taxon>Bacteria</taxon>
        <taxon>Pseudomonadati</taxon>
        <taxon>Pseudomonadota</taxon>
        <taxon>Betaproteobacteria</taxon>
        <taxon>Burkholderiales</taxon>
        <taxon>Burkholderiaceae</taxon>
        <taxon>Paraburkholderia</taxon>
    </lineage>
</organism>
<evidence type="ECO:0000256" key="1">
    <source>
        <dbReference type="SAM" id="Phobius"/>
    </source>
</evidence>
<evidence type="ECO:0008006" key="4">
    <source>
        <dbReference type="Google" id="ProtNLM"/>
    </source>
</evidence>
<dbReference type="EMBL" id="CP001054">
    <property type="protein sequence ID" value="ACD21622.1"/>
    <property type="molecule type" value="Genomic_DNA"/>
</dbReference>
<dbReference type="KEGG" id="bpy:Bphyt_7337"/>
<keyword evidence="1" id="KW-0812">Transmembrane</keyword>
<reference evidence="2 3" key="1">
    <citation type="journal article" date="2011" name="J. Bacteriol.">
        <title>Complete genome sequence of the plant growth-promoting endophyte Burkholderia phytofirmans strain PsJN.</title>
        <authorList>
            <person name="Weilharter A."/>
            <person name="Mitter B."/>
            <person name="Shin M.V."/>
            <person name="Chain P.S."/>
            <person name="Nowak J."/>
            <person name="Sessitsch A."/>
        </authorList>
    </citation>
    <scope>NUCLEOTIDE SEQUENCE [LARGE SCALE GENOMIC DNA]</scope>
    <source>
        <strain evidence="3">DSM 17436 / LMG 22146 / PsJN</strain>
        <plasmid evidence="2 3">pBPHYT01</plasmid>
    </source>
</reference>
<accession>B2TH77</accession>
<proteinExistence type="predicted"/>
<dbReference type="HOGENOM" id="CLU_1881833_0_0_4"/>
<protein>
    <recommendedName>
        <fullName evidence="4">Transmembrane protein</fullName>
    </recommendedName>
</protein>
<dbReference type="AlphaFoldDB" id="B2TH77"/>
<gene>
    <name evidence="2" type="ordered locus">Bphyt_7337</name>
</gene>
<keyword evidence="1" id="KW-0472">Membrane</keyword>
<name>B2TH77_PARPJ</name>
<geneLocation type="plasmid" evidence="2 3">
    <name>pBPHYT01</name>
</geneLocation>
<dbReference type="OrthoDB" id="10008152at2"/>
<sequence length="135" mass="14310">MSDMGPQAGPHTRREAALRIILGEVSELFKQVDALVSSVRALTRKLDEVKASIPAPTKDGAGKPGRRRTTYGLLAGAALIAGLVSGGLVLTVNTVLMQQTRDDARVGRAVKAVFPLLDTETRDKLQAAINANAHQ</sequence>
<keyword evidence="1" id="KW-1133">Transmembrane helix</keyword>
<evidence type="ECO:0000313" key="2">
    <source>
        <dbReference type="EMBL" id="ACD21622.1"/>
    </source>
</evidence>
<feature type="transmembrane region" description="Helical" evidence="1">
    <location>
        <begin position="73"/>
        <end position="96"/>
    </location>
</feature>
<dbReference type="RefSeq" id="WP_012430991.1">
    <property type="nucleotide sequence ID" value="NC_010679.1"/>
</dbReference>